<keyword evidence="6" id="KW-1133">Transmembrane helix</keyword>
<dbReference type="PANTHER" id="PTHR34138:SF1">
    <property type="entry name" value="CELL SHAPE-DETERMINING PROTEIN MREC"/>
    <property type="match status" value="1"/>
</dbReference>
<keyword evidence="9" id="KW-1185">Reference proteome</keyword>
<keyword evidence="6" id="KW-0472">Membrane</keyword>
<dbReference type="InterPro" id="IPR055342">
    <property type="entry name" value="MreC_beta-barrel_core"/>
</dbReference>
<feature type="transmembrane region" description="Helical" evidence="6">
    <location>
        <begin position="15"/>
        <end position="33"/>
    </location>
</feature>
<accession>A0ABZ3D8I7</accession>
<dbReference type="NCBIfam" id="NF010512">
    <property type="entry name" value="PRK13922.12-1"/>
    <property type="match status" value="1"/>
</dbReference>
<dbReference type="Pfam" id="PF04085">
    <property type="entry name" value="MreC"/>
    <property type="match status" value="1"/>
</dbReference>
<dbReference type="RefSeq" id="WP_342629117.1">
    <property type="nucleotide sequence ID" value="NZ_CP152276.1"/>
</dbReference>
<protein>
    <recommendedName>
        <fullName evidence="2 5">Cell shape-determining protein MreC</fullName>
    </recommendedName>
    <alternativeName>
        <fullName evidence="4 5">Cell shape protein MreC</fullName>
    </alternativeName>
</protein>
<evidence type="ECO:0000256" key="1">
    <source>
        <dbReference type="ARBA" id="ARBA00009369"/>
    </source>
</evidence>
<evidence type="ECO:0000256" key="6">
    <source>
        <dbReference type="SAM" id="Phobius"/>
    </source>
</evidence>
<dbReference type="InterPro" id="IPR042177">
    <property type="entry name" value="Cell/Rod_1"/>
</dbReference>
<evidence type="ECO:0000256" key="5">
    <source>
        <dbReference type="PIRNR" id="PIRNR038471"/>
    </source>
</evidence>
<sequence>MIPLSIPLRQALDKLVLPFLIVAALGVMLLGQADRPLAERMRMEVADLLAPAYGMIAWPQARIRFLVGRVRDMGRVEAENQRLRAENANLRHWYDVAAALADENATLKANLHWMPDPESSFVTGRVVRDASGLYARSVLVAASVDAGIRKGEIALDASGLVGRVTETGIRSARVLLVTDESSRIPVTLEVSHGAAIMAGDNSATPRLIYYPQDNPPIEGERVVTNGEIDSLPPGLPVGRVHYPRPGQPVVVPAAMLGHLDIVRIFDYGRGAVVAPDAPGRVPAQRPADGLGLPFQSPAGGAPFGGAPFGGAPFGPAPFGRAPFGRG</sequence>
<comment type="function">
    <text evidence="5">Involved in formation and maintenance of cell shape.</text>
</comment>
<evidence type="ECO:0000313" key="9">
    <source>
        <dbReference type="Proteomes" id="UP001449795"/>
    </source>
</evidence>
<dbReference type="Gene3D" id="2.40.10.340">
    <property type="entry name" value="Rod shape-determining protein MreC, domain 1"/>
    <property type="match status" value="1"/>
</dbReference>
<gene>
    <name evidence="8" type="primary">mreC</name>
    <name evidence="8" type="ORF">AAC691_04735</name>
</gene>
<evidence type="ECO:0000256" key="3">
    <source>
        <dbReference type="ARBA" id="ARBA00022960"/>
    </source>
</evidence>
<dbReference type="PANTHER" id="PTHR34138">
    <property type="entry name" value="CELL SHAPE-DETERMINING PROTEIN MREC"/>
    <property type="match status" value="1"/>
</dbReference>
<evidence type="ECO:0000259" key="7">
    <source>
        <dbReference type="Pfam" id="PF04085"/>
    </source>
</evidence>
<reference evidence="8 9" key="1">
    <citation type="submission" date="2024-04" db="EMBL/GenBank/DDBJ databases">
        <title>Complete genome sequence of Nguyenibacter vanlangesis HBCM-1154, a strain capable of nitrogen fixation, IAA production, and phosphorus solubilization isolated from sugarcane soil.</title>
        <authorList>
            <person name="MY HANH P."/>
        </authorList>
    </citation>
    <scope>NUCLEOTIDE SEQUENCE [LARGE SCALE GENOMIC DNA]</scope>
    <source>
        <strain evidence="8 9">HBCM 1154</strain>
    </source>
</reference>
<name>A0ABZ3D8I7_9PROT</name>
<proteinExistence type="inferred from homology"/>
<organism evidence="8 9">
    <name type="scientific">Nguyenibacter vanlangensis</name>
    <dbReference type="NCBI Taxonomy" id="1216886"/>
    <lineage>
        <taxon>Bacteria</taxon>
        <taxon>Pseudomonadati</taxon>
        <taxon>Pseudomonadota</taxon>
        <taxon>Alphaproteobacteria</taxon>
        <taxon>Acetobacterales</taxon>
        <taxon>Acetobacteraceae</taxon>
        <taxon>Nguyenibacter</taxon>
    </lineage>
</organism>
<dbReference type="EMBL" id="CP152276">
    <property type="protein sequence ID" value="XAE43751.1"/>
    <property type="molecule type" value="Genomic_DNA"/>
</dbReference>
<dbReference type="Gene3D" id="2.40.10.350">
    <property type="entry name" value="Rod shape-determining protein MreC, domain 2"/>
    <property type="match status" value="1"/>
</dbReference>
<dbReference type="InterPro" id="IPR007221">
    <property type="entry name" value="MreC"/>
</dbReference>
<dbReference type="InterPro" id="IPR042175">
    <property type="entry name" value="Cell/Rod_MreC_2"/>
</dbReference>
<comment type="similarity">
    <text evidence="1 5">Belongs to the MreC family.</text>
</comment>
<evidence type="ECO:0000256" key="2">
    <source>
        <dbReference type="ARBA" id="ARBA00013855"/>
    </source>
</evidence>
<evidence type="ECO:0000256" key="4">
    <source>
        <dbReference type="ARBA" id="ARBA00032089"/>
    </source>
</evidence>
<keyword evidence="6" id="KW-0812">Transmembrane</keyword>
<dbReference type="Proteomes" id="UP001449795">
    <property type="component" value="Chromosome"/>
</dbReference>
<feature type="domain" description="Rod shape-determining protein MreC beta-barrel core" evidence="7">
    <location>
        <begin position="126"/>
        <end position="262"/>
    </location>
</feature>
<keyword evidence="3 5" id="KW-0133">Cell shape</keyword>
<evidence type="ECO:0000313" key="8">
    <source>
        <dbReference type="EMBL" id="XAE43751.1"/>
    </source>
</evidence>
<dbReference type="PIRSF" id="PIRSF038471">
    <property type="entry name" value="MreC"/>
    <property type="match status" value="1"/>
</dbReference>